<keyword evidence="5" id="KW-1185">Reference proteome</keyword>
<dbReference type="Pfam" id="PF10250">
    <property type="entry name" value="O-FucT"/>
    <property type="match status" value="1"/>
</dbReference>
<evidence type="ECO:0000256" key="2">
    <source>
        <dbReference type="ARBA" id="ARBA00023253"/>
    </source>
</evidence>
<organism evidence="4 5">
    <name type="scientific">Chrysophaeum taylorii</name>
    <dbReference type="NCBI Taxonomy" id="2483200"/>
    <lineage>
        <taxon>Eukaryota</taxon>
        <taxon>Sar</taxon>
        <taxon>Stramenopiles</taxon>
        <taxon>Ochrophyta</taxon>
        <taxon>Pelagophyceae</taxon>
        <taxon>Pelagomonadales</taxon>
        <taxon>Pelagomonadaceae</taxon>
        <taxon>Chrysophaeum</taxon>
    </lineage>
</organism>
<dbReference type="Proteomes" id="UP001230188">
    <property type="component" value="Unassembled WGS sequence"/>
</dbReference>
<dbReference type="PANTHER" id="PTHR13398">
    <property type="entry name" value="GDP-FUCOSE PROTEIN O-FUCOSYLTRANSFERASE 2"/>
    <property type="match status" value="1"/>
</dbReference>
<dbReference type="Gene3D" id="3.40.50.11340">
    <property type="match status" value="1"/>
</dbReference>
<gene>
    <name evidence="4" type="ORF">CTAYLR_007754</name>
</gene>
<keyword evidence="2" id="KW-0294">Fucose metabolism</keyword>
<dbReference type="InterPro" id="IPR019378">
    <property type="entry name" value="GDP-Fuc_O-FucTrfase"/>
</dbReference>
<dbReference type="GO" id="GO:0006004">
    <property type="term" value="P:fucose metabolic process"/>
    <property type="evidence" value="ECO:0007669"/>
    <property type="project" value="UniProtKB-KW"/>
</dbReference>
<evidence type="ECO:0000256" key="1">
    <source>
        <dbReference type="ARBA" id="ARBA00022679"/>
    </source>
</evidence>
<keyword evidence="1" id="KW-0808">Transferase</keyword>
<name>A0AAD7UAM9_9STRA</name>
<sequence length="352" mass="39324">MKKNYYLVPILLYGPNNQFSGLLEGAAIAKLTNRTLVVPRFFGRWYRDNASAATASFDDVFDLAALAAYVDVSRAEDVQYAAALLAAPVPKDRLRHAMALIPLPCCPSRKLEPPLRSHSRATAVAKALDVSATFVAIAPLFVLDGERRVLVEAAKFRVRAPEIRALAAKAEARFFGTDDRVLAVHVRRESTDLGCDDRRRYVVCPRPRDRIETSEILAAIAASAREVGATSVYIAHAPNGPPDLRGERDELLAALQQNHSISARSASRGDEMRRATRTQGLDPFRISLIEQEICATAYAFLPSARSTWSATVTFDREARHRRVLQPIDDLATTRRRRRRRRRSVPQNHRVVY</sequence>
<dbReference type="PANTHER" id="PTHR13398:SF8">
    <property type="entry name" value="O-FUCOSYLTRANSFERASE FAMILY PROTEIN"/>
    <property type="match status" value="1"/>
</dbReference>
<evidence type="ECO:0000313" key="4">
    <source>
        <dbReference type="EMBL" id="KAJ8601280.1"/>
    </source>
</evidence>
<dbReference type="CDD" id="cd11296">
    <property type="entry name" value="O-FucT_like"/>
    <property type="match status" value="1"/>
</dbReference>
<evidence type="ECO:0000256" key="3">
    <source>
        <dbReference type="ARBA" id="ARBA00023277"/>
    </source>
</evidence>
<dbReference type="Gene3D" id="3.40.50.11350">
    <property type="match status" value="1"/>
</dbReference>
<accession>A0AAD7UAM9</accession>
<keyword evidence="3" id="KW-0119">Carbohydrate metabolism</keyword>
<dbReference type="InterPro" id="IPR045130">
    <property type="entry name" value="OFUT2-like"/>
</dbReference>
<reference evidence="4" key="1">
    <citation type="submission" date="2023-01" db="EMBL/GenBank/DDBJ databases">
        <title>Metagenome sequencing of chrysophaentin producing Chrysophaeum taylorii.</title>
        <authorList>
            <person name="Davison J."/>
            <person name="Bewley C."/>
        </authorList>
    </citation>
    <scope>NUCLEOTIDE SEQUENCE</scope>
    <source>
        <strain evidence="4">NIES-1699</strain>
    </source>
</reference>
<dbReference type="GO" id="GO:0046922">
    <property type="term" value="F:peptide-O-fucosyltransferase activity"/>
    <property type="evidence" value="ECO:0007669"/>
    <property type="project" value="InterPro"/>
</dbReference>
<evidence type="ECO:0000313" key="5">
    <source>
        <dbReference type="Proteomes" id="UP001230188"/>
    </source>
</evidence>
<protein>
    <recommendedName>
        <fullName evidence="6">O-fucosyltransferase family protein</fullName>
    </recommendedName>
</protein>
<evidence type="ECO:0008006" key="6">
    <source>
        <dbReference type="Google" id="ProtNLM"/>
    </source>
</evidence>
<proteinExistence type="predicted"/>
<dbReference type="EMBL" id="JAQMWT010000441">
    <property type="protein sequence ID" value="KAJ8601280.1"/>
    <property type="molecule type" value="Genomic_DNA"/>
</dbReference>
<comment type="caution">
    <text evidence="4">The sequence shown here is derived from an EMBL/GenBank/DDBJ whole genome shotgun (WGS) entry which is preliminary data.</text>
</comment>
<dbReference type="AlphaFoldDB" id="A0AAD7UAM9"/>